<dbReference type="InterPro" id="IPR001647">
    <property type="entry name" value="HTH_TetR"/>
</dbReference>
<organism evidence="4 5">
    <name type="scientific">Hyphococcus luteus</name>
    <dbReference type="NCBI Taxonomy" id="2058213"/>
    <lineage>
        <taxon>Bacteria</taxon>
        <taxon>Pseudomonadati</taxon>
        <taxon>Pseudomonadota</taxon>
        <taxon>Alphaproteobacteria</taxon>
        <taxon>Parvularculales</taxon>
        <taxon>Parvularculaceae</taxon>
        <taxon>Hyphococcus</taxon>
    </lineage>
</organism>
<evidence type="ECO:0000256" key="2">
    <source>
        <dbReference type="PROSITE-ProRule" id="PRU00335"/>
    </source>
</evidence>
<name>A0A2S7KAK7_9PROT</name>
<feature type="DNA-binding region" description="H-T-H motif" evidence="2">
    <location>
        <begin position="38"/>
        <end position="57"/>
    </location>
</feature>
<dbReference type="PROSITE" id="PS50977">
    <property type="entry name" value="HTH_TETR_2"/>
    <property type="match status" value="1"/>
</dbReference>
<keyword evidence="1 2" id="KW-0238">DNA-binding</keyword>
<sequence>MMDKLSRSPQQERSRLTTKRFVEAALKLLEKQTYAELSLVDLAKTAKRSVGTFYQRFGSKDEFLKILLTDFLEASIEEGVEKWRGRTPKDILLLFLSDTYEHVRRNRNLWHAALERSAAQPDFWSNFTDLRMQRLTLAVEAMEESRGKKLSPAEYRRLTVAIQVFNSVVNNQVINSPGPLSLDDDKFLPTMTKIALDVAGFGK</sequence>
<evidence type="ECO:0000256" key="1">
    <source>
        <dbReference type="ARBA" id="ARBA00023125"/>
    </source>
</evidence>
<evidence type="ECO:0000313" key="5">
    <source>
        <dbReference type="Proteomes" id="UP000239504"/>
    </source>
</evidence>
<dbReference type="GO" id="GO:0003677">
    <property type="term" value="F:DNA binding"/>
    <property type="evidence" value="ECO:0007669"/>
    <property type="project" value="UniProtKB-UniRule"/>
</dbReference>
<dbReference type="OrthoDB" id="7501070at2"/>
<reference evidence="4 5" key="1">
    <citation type="submission" date="2017-12" db="EMBL/GenBank/DDBJ databases">
        <authorList>
            <person name="Hurst M.R.H."/>
        </authorList>
    </citation>
    <scope>NUCLEOTIDE SEQUENCE [LARGE SCALE GENOMIC DNA]</scope>
    <source>
        <strain evidence="4 5">SY-3-19</strain>
    </source>
</reference>
<gene>
    <name evidence="4" type="ORF">CW354_01400</name>
</gene>
<feature type="domain" description="HTH tetR-type" evidence="3">
    <location>
        <begin position="15"/>
        <end position="75"/>
    </location>
</feature>
<dbReference type="PANTHER" id="PTHR43479:SF11">
    <property type="entry name" value="ACREF_ENVCD OPERON REPRESSOR-RELATED"/>
    <property type="match status" value="1"/>
</dbReference>
<dbReference type="PANTHER" id="PTHR43479">
    <property type="entry name" value="ACREF/ENVCD OPERON REPRESSOR-RELATED"/>
    <property type="match status" value="1"/>
</dbReference>
<keyword evidence="5" id="KW-1185">Reference proteome</keyword>
<dbReference type="Pfam" id="PF00440">
    <property type="entry name" value="TetR_N"/>
    <property type="match status" value="1"/>
</dbReference>
<comment type="caution">
    <text evidence="4">The sequence shown here is derived from an EMBL/GenBank/DDBJ whole genome shotgun (WGS) entry which is preliminary data.</text>
</comment>
<proteinExistence type="predicted"/>
<dbReference type="AlphaFoldDB" id="A0A2S7KAK7"/>
<dbReference type="InterPro" id="IPR009057">
    <property type="entry name" value="Homeodomain-like_sf"/>
</dbReference>
<dbReference type="EMBL" id="PJCH01000001">
    <property type="protein sequence ID" value="PQA89554.1"/>
    <property type="molecule type" value="Genomic_DNA"/>
</dbReference>
<protein>
    <recommendedName>
        <fullName evidence="3">HTH tetR-type domain-containing protein</fullName>
    </recommendedName>
</protein>
<dbReference type="InterPro" id="IPR050624">
    <property type="entry name" value="HTH-type_Tx_Regulator"/>
</dbReference>
<dbReference type="Gene3D" id="1.10.357.10">
    <property type="entry name" value="Tetracycline Repressor, domain 2"/>
    <property type="match status" value="1"/>
</dbReference>
<dbReference type="Proteomes" id="UP000239504">
    <property type="component" value="Unassembled WGS sequence"/>
</dbReference>
<evidence type="ECO:0000259" key="3">
    <source>
        <dbReference type="PROSITE" id="PS50977"/>
    </source>
</evidence>
<evidence type="ECO:0000313" key="4">
    <source>
        <dbReference type="EMBL" id="PQA89554.1"/>
    </source>
</evidence>
<dbReference type="RefSeq" id="WP_104828256.1">
    <property type="nucleotide sequence ID" value="NZ_PJCH01000001.1"/>
</dbReference>
<dbReference type="SUPFAM" id="SSF46689">
    <property type="entry name" value="Homeodomain-like"/>
    <property type="match status" value="1"/>
</dbReference>
<accession>A0A2S7KAK7</accession>